<dbReference type="AlphaFoldDB" id="A0A1G5PVB9"/>
<keyword evidence="3" id="KW-1185">Reference proteome</keyword>
<evidence type="ECO:0000256" key="1">
    <source>
        <dbReference type="SAM" id="Phobius"/>
    </source>
</evidence>
<dbReference type="OrthoDB" id="161967at2"/>
<dbReference type="Proteomes" id="UP000199648">
    <property type="component" value="Unassembled WGS sequence"/>
</dbReference>
<protein>
    <submittedName>
        <fullName evidence="2">Uncharacterized protein</fullName>
    </submittedName>
</protein>
<feature type="transmembrane region" description="Helical" evidence="1">
    <location>
        <begin position="6"/>
        <end position="28"/>
    </location>
</feature>
<feature type="transmembrane region" description="Helical" evidence="1">
    <location>
        <begin position="78"/>
        <end position="102"/>
    </location>
</feature>
<dbReference type="EMBL" id="FMWD01000002">
    <property type="protein sequence ID" value="SCZ53372.1"/>
    <property type="molecule type" value="Genomic_DNA"/>
</dbReference>
<name>A0A1G5PVB9_9GAMM</name>
<accession>A0A1G5PVB9</accession>
<evidence type="ECO:0000313" key="3">
    <source>
        <dbReference type="Proteomes" id="UP000199648"/>
    </source>
</evidence>
<keyword evidence="1" id="KW-1133">Transmembrane helix</keyword>
<organism evidence="2 3">
    <name type="scientific">Thiohalomonas denitrificans</name>
    <dbReference type="NCBI Taxonomy" id="415747"/>
    <lineage>
        <taxon>Bacteria</taxon>
        <taxon>Pseudomonadati</taxon>
        <taxon>Pseudomonadota</taxon>
        <taxon>Gammaproteobacteria</taxon>
        <taxon>Thiohalomonadales</taxon>
        <taxon>Thiohalomonadaceae</taxon>
        <taxon>Thiohalomonas</taxon>
    </lineage>
</organism>
<sequence>MNWPEVLLWGFVATLFLTTIMAAGQGLGYSRMSIPYMLGTVFTPDHRRAMVIGFALHFFNGWLFALFYALILESLCRSGWLLGALIGLAQALVVLITLLPILPSLHPRMASEHRGPEPTRALEPPGFLALNYGRRTPLVTILAHLVYGGVIGGFYQPLCG</sequence>
<feature type="transmembrane region" description="Helical" evidence="1">
    <location>
        <begin position="49"/>
        <end position="72"/>
    </location>
</feature>
<dbReference type="STRING" id="415747.SAMN03097708_00919"/>
<reference evidence="2 3" key="1">
    <citation type="submission" date="2016-10" db="EMBL/GenBank/DDBJ databases">
        <authorList>
            <person name="de Groot N.N."/>
        </authorList>
    </citation>
    <scope>NUCLEOTIDE SEQUENCE [LARGE SCALE GENOMIC DNA]</scope>
    <source>
        <strain evidence="2 3">HLD2</strain>
    </source>
</reference>
<gene>
    <name evidence="2" type="ORF">SAMN03097708_00919</name>
</gene>
<evidence type="ECO:0000313" key="2">
    <source>
        <dbReference type="EMBL" id="SCZ53372.1"/>
    </source>
</evidence>
<keyword evidence="1" id="KW-0812">Transmembrane</keyword>
<keyword evidence="1" id="KW-0472">Membrane</keyword>
<dbReference type="RefSeq" id="WP_092993058.1">
    <property type="nucleotide sequence ID" value="NZ_FMWD01000002.1"/>
</dbReference>
<proteinExistence type="predicted"/>